<dbReference type="GO" id="GO:0007165">
    <property type="term" value="P:signal transduction"/>
    <property type="evidence" value="ECO:0007669"/>
    <property type="project" value="TreeGrafter"/>
</dbReference>
<keyword evidence="8" id="KW-0636">Prenylation</keyword>
<dbReference type="PANTHER" id="PTHR46149:SF3">
    <property type="entry name" value="MIP08469P"/>
    <property type="match status" value="1"/>
</dbReference>
<evidence type="ECO:0000256" key="5">
    <source>
        <dbReference type="ARBA" id="ARBA00023134"/>
    </source>
</evidence>
<dbReference type="GO" id="GO:0005525">
    <property type="term" value="F:GTP binding"/>
    <property type="evidence" value="ECO:0007669"/>
    <property type="project" value="UniProtKB-KW"/>
</dbReference>
<dbReference type="AlphaFoldDB" id="A0A7J7J9L8"/>
<keyword evidence="4" id="KW-0547">Nucleotide-binding</keyword>
<dbReference type="PROSITE" id="PS51421">
    <property type="entry name" value="RAS"/>
    <property type="match status" value="1"/>
</dbReference>
<dbReference type="InterPro" id="IPR005225">
    <property type="entry name" value="Small_GTP-bd"/>
</dbReference>
<protein>
    <submittedName>
        <fullName evidence="11">DIRAS1</fullName>
    </submittedName>
</protein>
<dbReference type="InterPro" id="IPR052236">
    <property type="entry name" value="Small_GTPase_RasD"/>
</dbReference>
<dbReference type="InterPro" id="IPR027417">
    <property type="entry name" value="P-loop_NTPase"/>
</dbReference>
<reference evidence="11" key="1">
    <citation type="submission" date="2020-06" db="EMBL/GenBank/DDBJ databases">
        <title>Draft genome of Bugula neritina, a colonial animal packing powerful symbionts and potential medicines.</title>
        <authorList>
            <person name="Rayko M."/>
        </authorList>
    </citation>
    <scope>NUCLEOTIDE SEQUENCE [LARGE SCALE GENOMIC DNA]</scope>
    <source>
        <strain evidence="11">Kwan_BN1</strain>
    </source>
</reference>
<keyword evidence="12" id="KW-1185">Reference proteome</keyword>
<evidence type="ECO:0000256" key="6">
    <source>
        <dbReference type="ARBA" id="ARBA00023136"/>
    </source>
</evidence>
<dbReference type="NCBIfam" id="TIGR00231">
    <property type="entry name" value="small_GTP"/>
    <property type="match status" value="1"/>
</dbReference>
<dbReference type="SMART" id="SM00174">
    <property type="entry name" value="RHO"/>
    <property type="match status" value="1"/>
</dbReference>
<dbReference type="Proteomes" id="UP000593567">
    <property type="component" value="Unassembled WGS sequence"/>
</dbReference>
<evidence type="ECO:0000256" key="1">
    <source>
        <dbReference type="ARBA" id="ARBA00004193"/>
    </source>
</evidence>
<feature type="compositionally biased region" description="Polar residues" evidence="10">
    <location>
        <begin position="198"/>
        <end position="213"/>
    </location>
</feature>
<keyword evidence="7" id="KW-0449">Lipoprotein</keyword>
<keyword evidence="3" id="KW-0488">Methylation</keyword>
<keyword evidence="6" id="KW-0472">Membrane</keyword>
<keyword evidence="2" id="KW-1003">Cell membrane</keyword>
<feature type="region of interest" description="Disordered" evidence="10">
    <location>
        <begin position="192"/>
        <end position="213"/>
    </location>
</feature>
<dbReference type="InterPro" id="IPR001806">
    <property type="entry name" value="Small_GTPase"/>
</dbReference>
<evidence type="ECO:0000313" key="11">
    <source>
        <dbReference type="EMBL" id="KAF6022725.1"/>
    </source>
</evidence>
<dbReference type="GO" id="GO:0005886">
    <property type="term" value="C:plasma membrane"/>
    <property type="evidence" value="ECO:0007669"/>
    <property type="project" value="UniProtKB-SubCell"/>
</dbReference>
<dbReference type="PROSITE" id="PS51419">
    <property type="entry name" value="RAB"/>
    <property type="match status" value="1"/>
</dbReference>
<dbReference type="Pfam" id="PF00071">
    <property type="entry name" value="Ras"/>
    <property type="match status" value="1"/>
</dbReference>
<dbReference type="PROSITE" id="PS51420">
    <property type="entry name" value="RHO"/>
    <property type="match status" value="1"/>
</dbReference>
<dbReference type="EMBL" id="VXIV02002813">
    <property type="protein sequence ID" value="KAF6022725.1"/>
    <property type="molecule type" value="Genomic_DNA"/>
</dbReference>
<keyword evidence="5" id="KW-0342">GTP-binding</keyword>
<dbReference type="CDD" id="cd00876">
    <property type="entry name" value="Ras"/>
    <property type="match status" value="1"/>
</dbReference>
<dbReference type="PANTHER" id="PTHR46149">
    <property type="entry name" value="MIP08469P"/>
    <property type="match status" value="1"/>
</dbReference>
<dbReference type="SUPFAM" id="SSF52540">
    <property type="entry name" value="P-loop containing nucleoside triphosphate hydrolases"/>
    <property type="match status" value="1"/>
</dbReference>
<comment type="similarity">
    <text evidence="9">Belongs to the small GTPase superfamily. RasD family.</text>
</comment>
<evidence type="ECO:0000256" key="10">
    <source>
        <dbReference type="SAM" id="MobiDB-lite"/>
    </source>
</evidence>
<evidence type="ECO:0000256" key="2">
    <source>
        <dbReference type="ARBA" id="ARBA00022475"/>
    </source>
</evidence>
<gene>
    <name evidence="11" type="ORF">EB796_018971</name>
</gene>
<name>A0A7J7J9L8_BUGNE</name>
<evidence type="ECO:0000256" key="8">
    <source>
        <dbReference type="ARBA" id="ARBA00023289"/>
    </source>
</evidence>
<evidence type="ECO:0000256" key="7">
    <source>
        <dbReference type="ARBA" id="ARBA00023288"/>
    </source>
</evidence>
<comment type="caution">
    <text evidence="11">The sequence shown here is derived from an EMBL/GenBank/DDBJ whole genome shotgun (WGS) entry which is preliminary data.</text>
</comment>
<dbReference type="FunFam" id="3.40.50.300:FF:000475">
    <property type="entry name" value="GTP-binding protein Rhes"/>
    <property type="match status" value="1"/>
</dbReference>
<dbReference type="GO" id="GO:0003924">
    <property type="term" value="F:GTPase activity"/>
    <property type="evidence" value="ECO:0007669"/>
    <property type="project" value="InterPro"/>
</dbReference>
<dbReference type="Gene3D" id="3.40.50.300">
    <property type="entry name" value="P-loop containing nucleotide triphosphate hydrolases"/>
    <property type="match status" value="1"/>
</dbReference>
<evidence type="ECO:0000313" key="12">
    <source>
        <dbReference type="Proteomes" id="UP000593567"/>
    </source>
</evidence>
<evidence type="ECO:0000256" key="4">
    <source>
        <dbReference type="ARBA" id="ARBA00022741"/>
    </source>
</evidence>
<dbReference type="OrthoDB" id="265044at2759"/>
<comment type="subcellular location">
    <subcellularLocation>
        <location evidence="1">Cell membrane</location>
        <topology evidence="1">Lipid-anchor</topology>
    </subcellularLocation>
</comment>
<sequence length="213" mass="23636">MSTCGQNSTEQTEYKVVVFGTAAVGKTSLIQRFLNGTFKDHYTPTIEDTYRQAVNSNGSICSLIITDTGGSHSFPAMAKLAIQRGNAFILVYAINNRQSFTSLKTYFTEILSIKRALDTTPLIIVGNKCDLTYREVLENEGLNLAKSWKCSYIESSAKQQYNTSQMFEQLLLQEKRQMLTLGAKSKRVKGNKAKPSKQLASSTTNVKSKCSIT</sequence>
<dbReference type="SMART" id="SM00173">
    <property type="entry name" value="RAS"/>
    <property type="match status" value="1"/>
</dbReference>
<organism evidence="11 12">
    <name type="scientific">Bugula neritina</name>
    <name type="common">Brown bryozoan</name>
    <name type="synonym">Sertularia neritina</name>
    <dbReference type="NCBI Taxonomy" id="10212"/>
    <lineage>
        <taxon>Eukaryota</taxon>
        <taxon>Metazoa</taxon>
        <taxon>Spiralia</taxon>
        <taxon>Lophotrochozoa</taxon>
        <taxon>Bryozoa</taxon>
        <taxon>Gymnolaemata</taxon>
        <taxon>Cheilostomatida</taxon>
        <taxon>Flustrina</taxon>
        <taxon>Buguloidea</taxon>
        <taxon>Bugulidae</taxon>
        <taxon>Bugula</taxon>
    </lineage>
</organism>
<dbReference type="GO" id="GO:0031681">
    <property type="term" value="F:G-protein beta-subunit binding"/>
    <property type="evidence" value="ECO:0007669"/>
    <property type="project" value="TreeGrafter"/>
</dbReference>
<proteinExistence type="inferred from homology"/>
<dbReference type="PRINTS" id="PR00449">
    <property type="entry name" value="RASTRNSFRMNG"/>
</dbReference>
<evidence type="ECO:0000256" key="3">
    <source>
        <dbReference type="ARBA" id="ARBA00022481"/>
    </source>
</evidence>
<dbReference type="SMART" id="SM00175">
    <property type="entry name" value="RAB"/>
    <property type="match status" value="1"/>
</dbReference>
<accession>A0A7J7J9L8</accession>
<evidence type="ECO:0000256" key="9">
    <source>
        <dbReference type="ARBA" id="ARBA00038061"/>
    </source>
</evidence>